<evidence type="ECO:0000256" key="1">
    <source>
        <dbReference type="SAM" id="MobiDB-lite"/>
    </source>
</evidence>
<dbReference type="EMBL" id="PGGN01000001">
    <property type="protein sequence ID" value="PSH60778.1"/>
    <property type="molecule type" value="Genomic_DNA"/>
</dbReference>
<protein>
    <recommendedName>
        <fullName evidence="4">3-oxoacyl-ACP synthase</fullName>
    </recommendedName>
</protein>
<dbReference type="InterPro" id="IPR025528">
    <property type="entry name" value="BrnA_antitoxin"/>
</dbReference>
<evidence type="ECO:0008006" key="4">
    <source>
        <dbReference type="Google" id="ProtNLM"/>
    </source>
</evidence>
<sequence length="86" mass="9906">MKRASLDDLQNFNKEGKLSRNPTPLEGEDLGPDFWANARVVEPKEPRSVHLKLDPDVFEFFKSQGKGHLTRMQEILKAYVKAHDRS</sequence>
<dbReference type="OrthoDB" id="361944at2"/>
<accession>A0A2P7B2W5</accession>
<name>A0A2P7B2W5_9HYPH</name>
<reference evidence="3" key="1">
    <citation type="submission" date="2017-11" db="EMBL/GenBank/DDBJ databases">
        <authorList>
            <person name="Kuznetsova I."/>
            <person name="Sazanova A."/>
            <person name="Chirak E."/>
            <person name="Safronova V."/>
            <person name="Willems A."/>
        </authorList>
    </citation>
    <scope>NUCLEOTIDE SEQUENCE [LARGE SCALE GENOMIC DNA]</scope>
    <source>
        <strain evidence="3">PEPV15</strain>
    </source>
</reference>
<gene>
    <name evidence="2" type="ORF">CU100_07400</name>
</gene>
<dbReference type="Pfam" id="PF14384">
    <property type="entry name" value="BrnA_antitoxin"/>
    <property type="match status" value="1"/>
</dbReference>
<proteinExistence type="predicted"/>
<keyword evidence="3" id="KW-1185">Reference proteome</keyword>
<evidence type="ECO:0000313" key="3">
    <source>
        <dbReference type="Proteomes" id="UP000241158"/>
    </source>
</evidence>
<evidence type="ECO:0000313" key="2">
    <source>
        <dbReference type="EMBL" id="PSH60778.1"/>
    </source>
</evidence>
<organism evidence="2 3">
    <name type="scientific">Phyllobacterium endophyticum</name>
    <dbReference type="NCBI Taxonomy" id="1149773"/>
    <lineage>
        <taxon>Bacteria</taxon>
        <taxon>Pseudomonadati</taxon>
        <taxon>Pseudomonadota</taxon>
        <taxon>Alphaproteobacteria</taxon>
        <taxon>Hyphomicrobiales</taxon>
        <taxon>Phyllobacteriaceae</taxon>
        <taxon>Phyllobacterium</taxon>
    </lineage>
</organism>
<dbReference type="AlphaFoldDB" id="A0A2P7B2W5"/>
<dbReference type="Proteomes" id="UP000241158">
    <property type="component" value="Unassembled WGS sequence"/>
</dbReference>
<feature type="region of interest" description="Disordered" evidence="1">
    <location>
        <begin position="1"/>
        <end position="31"/>
    </location>
</feature>
<comment type="caution">
    <text evidence="2">The sequence shown here is derived from an EMBL/GenBank/DDBJ whole genome shotgun (WGS) entry which is preliminary data.</text>
</comment>